<feature type="domain" description="HTH marR-type" evidence="1">
    <location>
        <begin position="14"/>
        <end position="143"/>
    </location>
</feature>
<keyword evidence="3" id="KW-1185">Reference proteome</keyword>
<dbReference type="InterPro" id="IPR000835">
    <property type="entry name" value="HTH_MarR-typ"/>
</dbReference>
<dbReference type="GO" id="GO:0003700">
    <property type="term" value="F:DNA-binding transcription factor activity"/>
    <property type="evidence" value="ECO:0007669"/>
    <property type="project" value="InterPro"/>
</dbReference>
<dbReference type="AlphaFoldDB" id="A0AA37UKX4"/>
<dbReference type="InterPro" id="IPR036390">
    <property type="entry name" value="WH_DNA-bd_sf"/>
</dbReference>
<gene>
    <name evidence="2" type="ORF">GCM10025874_28560</name>
</gene>
<evidence type="ECO:0000259" key="1">
    <source>
        <dbReference type="PROSITE" id="PS50995"/>
    </source>
</evidence>
<dbReference type="GO" id="GO:0006950">
    <property type="term" value="P:response to stress"/>
    <property type="evidence" value="ECO:0007669"/>
    <property type="project" value="TreeGrafter"/>
</dbReference>
<evidence type="ECO:0000313" key="3">
    <source>
        <dbReference type="Proteomes" id="UP001157160"/>
    </source>
</evidence>
<dbReference type="RefSeq" id="WP_284233867.1">
    <property type="nucleotide sequence ID" value="NZ_BSUL01000001.1"/>
</dbReference>
<dbReference type="PANTHER" id="PTHR33164:SF106">
    <property type="entry name" value="TRANSCRIPTIONAL REGULATORY PROTEIN"/>
    <property type="match status" value="1"/>
</dbReference>
<dbReference type="PROSITE" id="PS50995">
    <property type="entry name" value="HTH_MARR_2"/>
    <property type="match status" value="1"/>
</dbReference>
<comment type="caution">
    <text evidence="2">The sequence shown here is derived from an EMBL/GenBank/DDBJ whole genome shotgun (WGS) entry which is preliminary data.</text>
</comment>
<organism evidence="2 3">
    <name type="scientific">Arenivirga flava</name>
    <dbReference type="NCBI Taxonomy" id="1930060"/>
    <lineage>
        <taxon>Bacteria</taxon>
        <taxon>Bacillati</taxon>
        <taxon>Actinomycetota</taxon>
        <taxon>Actinomycetes</taxon>
        <taxon>Micrococcales</taxon>
        <taxon>Microbacteriaceae</taxon>
        <taxon>Arenivirga</taxon>
    </lineage>
</organism>
<name>A0AA37UKX4_9MICO</name>
<sequence length="153" mass="16687">MATAPRPDFAFGEATLLLREILKLTKSMELDMGAALGTNPTDFAAMQHLMESGPLSPGELARRLGVSTAAVTGVIDRLEGLSHARREPDPDDRRRLLVVPEPESVRRALDRLLPLTRGAQGVLDELDEDERAVVTRYLSGIAAVYREQLGIEG</sequence>
<accession>A0AA37UKX4</accession>
<protein>
    <submittedName>
        <fullName evidence="2">MarR family transcriptional regulator</fullName>
    </submittedName>
</protein>
<dbReference type="InterPro" id="IPR036388">
    <property type="entry name" value="WH-like_DNA-bd_sf"/>
</dbReference>
<dbReference type="SMART" id="SM00347">
    <property type="entry name" value="HTH_MARR"/>
    <property type="match status" value="1"/>
</dbReference>
<proteinExistence type="predicted"/>
<dbReference type="Pfam" id="PF12802">
    <property type="entry name" value="MarR_2"/>
    <property type="match status" value="1"/>
</dbReference>
<dbReference type="SUPFAM" id="SSF46785">
    <property type="entry name" value="Winged helix' DNA-binding domain"/>
    <property type="match status" value="1"/>
</dbReference>
<reference evidence="2 3" key="1">
    <citation type="journal article" date="2014" name="Int. J. Syst. Evol. Microbiol.">
        <title>Complete genome sequence of Corynebacterium casei LMG S-19264T (=DSM 44701T), isolated from a smear-ripened cheese.</title>
        <authorList>
            <consortium name="US DOE Joint Genome Institute (JGI-PGF)"/>
            <person name="Walter F."/>
            <person name="Albersmeier A."/>
            <person name="Kalinowski J."/>
            <person name="Ruckert C."/>
        </authorList>
    </citation>
    <scope>NUCLEOTIDE SEQUENCE [LARGE SCALE GENOMIC DNA]</scope>
    <source>
        <strain evidence="2 3">NBRC 112289</strain>
    </source>
</reference>
<dbReference type="Proteomes" id="UP001157160">
    <property type="component" value="Unassembled WGS sequence"/>
</dbReference>
<dbReference type="InterPro" id="IPR039422">
    <property type="entry name" value="MarR/SlyA-like"/>
</dbReference>
<dbReference type="PANTHER" id="PTHR33164">
    <property type="entry name" value="TRANSCRIPTIONAL REGULATOR, MARR FAMILY"/>
    <property type="match status" value="1"/>
</dbReference>
<dbReference type="Gene3D" id="1.10.10.10">
    <property type="entry name" value="Winged helix-like DNA-binding domain superfamily/Winged helix DNA-binding domain"/>
    <property type="match status" value="1"/>
</dbReference>
<evidence type="ECO:0000313" key="2">
    <source>
        <dbReference type="EMBL" id="GMA29603.1"/>
    </source>
</evidence>
<dbReference type="EMBL" id="BSUL01000001">
    <property type="protein sequence ID" value="GMA29603.1"/>
    <property type="molecule type" value="Genomic_DNA"/>
</dbReference>